<dbReference type="PANTHER" id="PTHR35579:SF3">
    <property type="entry name" value="CRISPR SYSTEM CMS ENDORIBONUCLEASE CSM3"/>
    <property type="match status" value="1"/>
</dbReference>
<reference evidence="4" key="1">
    <citation type="submission" date="2017-09" db="EMBL/GenBank/DDBJ databases">
        <title>Metaegenomics of thermophilic ammonia-oxidizing enrichment culture.</title>
        <authorList>
            <person name="Kato S."/>
            <person name="Suzuki K."/>
        </authorList>
    </citation>
    <scope>NUCLEOTIDE SEQUENCE [LARGE SCALE GENOMIC DNA]</scope>
</reference>
<evidence type="ECO:0000259" key="2">
    <source>
        <dbReference type="Pfam" id="PF03787"/>
    </source>
</evidence>
<dbReference type="InterPro" id="IPR005537">
    <property type="entry name" value="RAMP_III_fam"/>
</dbReference>
<dbReference type="Proteomes" id="UP000236642">
    <property type="component" value="Unassembled WGS sequence"/>
</dbReference>
<comment type="caution">
    <text evidence="3">The sequence shown here is derived from an EMBL/GenBank/DDBJ whole genome shotgun (WGS) entry which is preliminary data.</text>
</comment>
<name>A0A2H5Y574_9CHLR</name>
<dbReference type="InterPro" id="IPR052216">
    <property type="entry name" value="CRISPR_Csm3_endoribonuclease"/>
</dbReference>
<organism evidence="3 4">
    <name type="scientific">Candidatus Thermoflexus japonica</name>
    <dbReference type="NCBI Taxonomy" id="2035417"/>
    <lineage>
        <taxon>Bacteria</taxon>
        <taxon>Bacillati</taxon>
        <taxon>Chloroflexota</taxon>
        <taxon>Thermoflexia</taxon>
        <taxon>Thermoflexales</taxon>
        <taxon>Thermoflexaceae</taxon>
        <taxon>Thermoflexus</taxon>
    </lineage>
</organism>
<dbReference type="PANTHER" id="PTHR35579">
    <property type="entry name" value="CRISPR SYSTEM CMS ENDORIBONUCLEASE CSM3"/>
    <property type="match status" value="1"/>
</dbReference>
<evidence type="ECO:0000313" key="3">
    <source>
        <dbReference type="EMBL" id="GBD08599.1"/>
    </source>
</evidence>
<evidence type="ECO:0000256" key="1">
    <source>
        <dbReference type="ARBA" id="ARBA00023118"/>
    </source>
</evidence>
<dbReference type="AlphaFoldDB" id="A0A2H5Y574"/>
<dbReference type="Pfam" id="PF03787">
    <property type="entry name" value="RAMPs"/>
    <property type="match status" value="1"/>
</dbReference>
<gene>
    <name evidence="3" type="ORF">HRbin22_00840</name>
</gene>
<dbReference type="GO" id="GO:0051607">
    <property type="term" value="P:defense response to virus"/>
    <property type="evidence" value="ECO:0007669"/>
    <property type="project" value="UniProtKB-KW"/>
</dbReference>
<protein>
    <recommendedName>
        <fullName evidence="2">CRISPR type III-associated protein domain-containing protein</fullName>
    </recommendedName>
</protein>
<proteinExistence type="predicted"/>
<dbReference type="EMBL" id="BEHY01000013">
    <property type="protein sequence ID" value="GBD08599.1"/>
    <property type="molecule type" value="Genomic_DNA"/>
</dbReference>
<feature type="domain" description="CRISPR type III-associated protein" evidence="2">
    <location>
        <begin position="20"/>
        <end position="212"/>
    </location>
</feature>
<keyword evidence="1" id="KW-0051">Antiviral defense</keyword>
<sequence length="295" mass="32900">MHKTRYNALRIKLHLSPMGPLLIKAGGISANPTLPDMQFVRTFHPEKGETVYIPGSSLKGVVRGFVEKALRTIDNKQSWQWACPTFPDDSESCAKRLEKEESSSHIYGRSCGTCRTFGHTRLKGRAAFTDLLPVNDIKTEIRYGVAISRLSHAVGAGPFEMEIAVAGTFEGHLVLENFELWQLGLLAMALEAMNQGLLKVGFGKNRGFGTVKVEIAEVILEELAYGAQDTVWRGLGAFTSDSEIQRYRLFEPHRIEGMPASERSEVVGLYLRRVYGPEAWHQAAHHLMERTLLSS</sequence>
<accession>A0A2H5Y574</accession>
<evidence type="ECO:0000313" key="4">
    <source>
        <dbReference type="Proteomes" id="UP000236642"/>
    </source>
</evidence>